<keyword evidence="6 10" id="KW-0812">Transmembrane</keyword>
<evidence type="ECO:0000256" key="9">
    <source>
        <dbReference type="ARBA" id="ARBA00023012"/>
    </source>
</evidence>
<dbReference type="EMBL" id="QOIM01000021">
    <property type="protein sequence ID" value="RCG24131.1"/>
    <property type="molecule type" value="Genomic_DNA"/>
</dbReference>
<comment type="catalytic activity">
    <reaction evidence="1">
        <text>ATP + protein L-histidine = ADP + protein N-phospho-L-histidine.</text>
        <dbReference type="EC" id="2.7.13.3"/>
    </reaction>
</comment>
<accession>A0A367F1I2</accession>
<dbReference type="Pfam" id="PF02518">
    <property type="entry name" value="HATPase_c"/>
    <property type="match status" value="1"/>
</dbReference>
<dbReference type="Gene3D" id="3.30.565.10">
    <property type="entry name" value="Histidine kinase-like ATPase, C-terminal domain"/>
    <property type="match status" value="1"/>
</dbReference>
<evidence type="ECO:0000313" key="14">
    <source>
        <dbReference type="Proteomes" id="UP000253507"/>
    </source>
</evidence>
<evidence type="ECO:0000256" key="3">
    <source>
        <dbReference type="ARBA" id="ARBA00012438"/>
    </source>
</evidence>
<evidence type="ECO:0000256" key="1">
    <source>
        <dbReference type="ARBA" id="ARBA00000085"/>
    </source>
</evidence>
<keyword evidence="10" id="KW-0472">Membrane</keyword>
<dbReference type="PANTHER" id="PTHR45436">
    <property type="entry name" value="SENSOR HISTIDINE KINASE YKOH"/>
    <property type="match status" value="1"/>
</dbReference>
<dbReference type="OrthoDB" id="3206505at2"/>
<dbReference type="GO" id="GO:0000155">
    <property type="term" value="F:phosphorelay sensor kinase activity"/>
    <property type="evidence" value="ECO:0007669"/>
    <property type="project" value="InterPro"/>
</dbReference>
<dbReference type="AlphaFoldDB" id="A0A367F1I2"/>
<keyword evidence="7 13" id="KW-0418">Kinase</keyword>
<dbReference type="Proteomes" id="UP000253507">
    <property type="component" value="Unassembled WGS sequence"/>
</dbReference>
<feature type="domain" description="HAMP" evidence="12">
    <location>
        <begin position="198"/>
        <end position="250"/>
    </location>
</feature>
<dbReference type="SUPFAM" id="SSF55874">
    <property type="entry name" value="ATPase domain of HSP90 chaperone/DNA topoisomerase II/histidine kinase"/>
    <property type="match status" value="1"/>
</dbReference>
<keyword evidence="14" id="KW-1185">Reference proteome</keyword>
<name>A0A367F1I2_9ACTN</name>
<dbReference type="Pfam" id="PF00672">
    <property type="entry name" value="HAMP"/>
    <property type="match status" value="1"/>
</dbReference>
<dbReference type="InterPro" id="IPR003594">
    <property type="entry name" value="HATPase_dom"/>
</dbReference>
<keyword evidence="5" id="KW-0808">Transferase</keyword>
<dbReference type="GO" id="GO:0005886">
    <property type="term" value="C:plasma membrane"/>
    <property type="evidence" value="ECO:0007669"/>
    <property type="project" value="UniProtKB-SubCell"/>
</dbReference>
<keyword evidence="9" id="KW-0902">Two-component regulatory system</keyword>
<dbReference type="CDD" id="cd00082">
    <property type="entry name" value="HisKA"/>
    <property type="match status" value="1"/>
</dbReference>
<dbReference type="PROSITE" id="PS50109">
    <property type="entry name" value="HIS_KIN"/>
    <property type="match status" value="1"/>
</dbReference>
<dbReference type="CDD" id="cd06225">
    <property type="entry name" value="HAMP"/>
    <property type="match status" value="1"/>
</dbReference>
<dbReference type="InterPro" id="IPR036097">
    <property type="entry name" value="HisK_dim/P_sf"/>
</dbReference>
<dbReference type="PANTHER" id="PTHR45436:SF5">
    <property type="entry name" value="SENSOR HISTIDINE KINASE TRCS"/>
    <property type="match status" value="1"/>
</dbReference>
<protein>
    <recommendedName>
        <fullName evidence="3">histidine kinase</fullName>
        <ecNumber evidence="3">2.7.13.3</ecNumber>
    </recommendedName>
</protein>
<keyword evidence="4" id="KW-0597">Phosphoprotein</keyword>
<comment type="subcellular location">
    <subcellularLocation>
        <location evidence="2">Cell membrane</location>
    </subcellularLocation>
</comment>
<feature type="transmembrane region" description="Helical" evidence="10">
    <location>
        <begin position="175"/>
        <end position="193"/>
    </location>
</feature>
<dbReference type="EC" id="2.7.13.3" evidence="3"/>
<dbReference type="Gene3D" id="1.10.287.130">
    <property type="match status" value="1"/>
</dbReference>
<evidence type="ECO:0000256" key="5">
    <source>
        <dbReference type="ARBA" id="ARBA00022679"/>
    </source>
</evidence>
<evidence type="ECO:0000256" key="10">
    <source>
        <dbReference type="SAM" id="Phobius"/>
    </source>
</evidence>
<dbReference type="SMART" id="SM00304">
    <property type="entry name" value="HAMP"/>
    <property type="match status" value="1"/>
</dbReference>
<evidence type="ECO:0000313" key="13">
    <source>
        <dbReference type="EMBL" id="RCG24131.1"/>
    </source>
</evidence>
<evidence type="ECO:0000259" key="12">
    <source>
        <dbReference type="PROSITE" id="PS50885"/>
    </source>
</evidence>
<evidence type="ECO:0000259" key="11">
    <source>
        <dbReference type="PROSITE" id="PS50109"/>
    </source>
</evidence>
<sequence length="464" mass="46982">MRRQLLALIGTTTAVVLAVLLVPLALLVRSHAEDRAMTDATERAQSVAAVVGGSLGRGGRSGREVVAGVLDGLNGEEQPRTSVVLADDTVLGPRPVGVSDDALALARHGRAFTYAPGQARGGGRVVLVPVLGAQGGGTGAASGPGKGADAEGRSATVVQVAVGEDRLHAGVLPSWLAVFGLGVALMLLGLAFADRLAARIVRATRQLAAVSDRLAAGELTARAEPAGPRELRQLAGRLNELGERIDGLVTAERERGADLAHRLRTPVAALRLDAEGLRDTDEAARIGDSVAALERSVDSVIRTARRAGAAPGSRRCDLAELVRERAAFWVPLAEDQSRAVTVLAPHPALVRVSAEDLTAVLDTLIGNVLDHTPEGTGLWLTVSAGGDGAFGVLTVEDDGPGFADGGEGAAGVGARGTSGAGSTGLGLDIARTTAEDSGGGVTLGTSPDHGGASVTCRFGAATRP</sequence>
<dbReference type="InterPro" id="IPR003661">
    <property type="entry name" value="HisK_dim/P_dom"/>
</dbReference>
<evidence type="ECO:0000256" key="4">
    <source>
        <dbReference type="ARBA" id="ARBA00022553"/>
    </source>
</evidence>
<organism evidence="13 14">
    <name type="scientific">Streptomyces reniochalinae</name>
    <dbReference type="NCBI Taxonomy" id="2250578"/>
    <lineage>
        <taxon>Bacteria</taxon>
        <taxon>Bacillati</taxon>
        <taxon>Actinomycetota</taxon>
        <taxon>Actinomycetes</taxon>
        <taxon>Kitasatosporales</taxon>
        <taxon>Streptomycetaceae</taxon>
        <taxon>Streptomyces</taxon>
    </lineage>
</organism>
<dbReference type="InterPro" id="IPR050428">
    <property type="entry name" value="TCS_sensor_his_kinase"/>
</dbReference>
<dbReference type="InterPro" id="IPR036890">
    <property type="entry name" value="HATPase_C_sf"/>
</dbReference>
<dbReference type="RefSeq" id="WP_114013897.1">
    <property type="nucleotide sequence ID" value="NZ_QOIM01000021.1"/>
</dbReference>
<dbReference type="InterPro" id="IPR005467">
    <property type="entry name" value="His_kinase_dom"/>
</dbReference>
<evidence type="ECO:0000256" key="2">
    <source>
        <dbReference type="ARBA" id="ARBA00004236"/>
    </source>
</evidence>
<comment type="caution">
    <text evidence="13">The sequence shown here is derived from an EMBL/GenBank/DDBJ whole genome shotgun (WGS) entry which is preliminary data.</text>
</comment>
<proteinExistence type="predicted"/>
<gene>
    <name evidence="13" type="ORF">DQ392_02980</name>
</gene>
<dbReference type="InterPro" id="IPR003660">
    <property type="entry name" value="HAMP_dom"/>
</dbReference>
<dbReference type="PROSITE" id="PS50885">
    <property type="entry name" value="HAMP"/>
    <property type="match status" value="1"/>
</dbReference>
<reference evidence="13 14" key="1">
    <citation type="submission" date="2018-06" db="EMBL/GenBank/DDBJ databases">
        <title>Streptomyces reniochalinae sp. nov. and Streptomyces diacarnus sp. nov. from marine sponges.</title>
        <authorList>
            <person name="Li L."/>
        </authorList>
    </citation>
    <scope>NUCLEOTIDE SEQUENCE [LARGE SCALE GENOMIC DNA]</scope>
    <source>
        <strain evidence="13 14">LHW50302</strain>
    </source>
</reference>
<evidence type="ECO:0000256" key="8">
    <source>
        <dbReference type="ARBA" id="ARBA00022989"/>
    </source>
</evidence>
<keyword evidence="8 10" id="KW-1133">Transmembrane helix</keyword>
<dbReference type="SMART" id="SM00387">
    <property type="entry name" value="HATPase_c"/>
    <property type="match status" value="1"/>
</dbReference>
<dbReference type="SUPFAM" id="SSF47384">
    <property type="entry name" value="Homodimeric domain of signal transducing histidine kinase"/>
    <property type="match status" value="1"/>
</dbReference>
<evidence type="ECO:0000256" key="7">
    <source>
        <dbReference type="ARBA" id="ARBA00022777"/>
    </source>
</evidence>
<evidence type="ECO:0000256" key="6">
    <source>
        <dbReference type="ARBA" id="ARBA00022692"/>
    </source>
</evidence>
<feature type="domain" description="Histidine kinase" evidence="11">
    <location>
        <begin position="258"/>
        <end position="462"/>
    </location>
</feature>